<proteinExistence type="predicted"/>
<evidence type="ECO:0000313" key="2">
    <source>
        <dbReference type="Proteomes" id="UP000324222"/>
    </source>
</evidence>
<accession>A0A5B7J7D4</accession>
<comment type="caution">
    <text evidence="1">The sequence shown here is derived from an EMBL/GenBank/DDBJ whole genome shotgun (WGS) entry which is preliminary data.</text>
</comment>
<name>A0A5B7J7D4_PORTR</name>
<dbReference type="EMBL" id="VSRR010079072">
    <property type="protein sequence ID" value="MPC88828.1"/>
    <property type="molecule type" value="Genomic_DNA"/>
</dbReference>
<protein>
    <submittedName>
        <fullName evidence="1">Uncharacterized protein</fullName>
    </submittedName>
</protein>
<keyword evidence="2" id="KW-1185">Reference proteome</keyword>
<reference evidence="1 2" key="1">
    <citation type="submission" date="2019-05" db="EMBL/GenBank/DDBJ databases">
        <title>Another draft genome of Portunus trituberculatus and its Hox gene families provides insights of decapod evolution.</title>
        <authorList>
            <person name="Jeong J.-H."/>
            <person name="Song I."/>
            <person name="Kim S."/>
            <person name="Choi T."/>
            <person name="Kim D."/>
            <person name="Ryu S."/>
            <person name="Kim W."/>
        </authorList>
    </citation>
    <scope>NUCLEOTIDE SEQUENCE [LARGE SCALE GENOMIC DNA]</scope>
    <source>
        <tissue evidence="1">Muscle</tissue>
    </source>
</reference>
<dbReference type="AlphaFoldDB" id="A0A5B7J7D4"/>
<evidence type="ECO:0000313" key="1">
    <source>
        <dbReference type="EMBL" id="MPC88828.1"/>
    </source>
</evidence>
<gene>
    <name evidence="1" type="ORF">E2C01_083749</name>
</gene>
<sequence length="47" mass="5104">MRTTCLAGEKRERLNPSVTFPACLDAITTVPAFSPSPSPTHAPHLRK</sequence>
<dbReference type="Proteomes" id="UP000324222">
    <property type="component" value="Unassembled WGS sequence"/>
</dbReference>
<organism evidence="1 2">
    <name type="scientific">Portunus trituberculatus</name>
    <name type="common">Swimming crab</name>
    <name type="synonym">Neptunus trituberculatus</name>
    <dbReference type="NCBI Taxonomy" id="210409"/>
    <lineage>
        <taxon>Eukaryota</taxon>
        <taxon>Metazoa</taxon>
        <taxon>Ecdysozoa</taxon>
        <taxon>Arthropoda</taxon>
        <taxon>Crustacea</taxon>
        <taxon>Multicrustacea</taxon>
        <taxon>Malacostraca</taxon>
        <taxon>Eumalacostraca</taxon>
        <taxon>Eucarida</taxon>
        <taxon>Decapoda</taxon>
        <taxon>Pleocyemata</taxon>
        <taxon>Brachyura</taxon>
        <taxon>Eubrachyura</taxon>
        <taxon>Portunoidea</taxon>
        <taxon>Portunidae</taxon>
        <taxon>Portuninae</taxon>
        <taxon>Portunus</taxon>
    </lineage>
</organism>